<dbReference type="PANTHER" id="PTHR12674">
    <property type="entry name" value="PREFOLDIN SUBUNIT 5"/>
    <property type="match status" value="1"/>
</dbReference>
<dbReference type="NCBIfam" id="TIGR00293">
    <property type="entry name" value="prefoldin subunit alpha"/>
    <property type="match status" value="1"/>
</dbReference>
<comment type="similarity">
    <text evidence="1">Belongs to the prefoldin subunit alpha family.</text>
</comment>
<dbReference type="PANTHER" id="PTHR12674:SF2">
    <property type="entry name" value="PREFOLDIN SUBUNIT 5"/>
    <property type="match status" value="1"/>
</dbReference>
<reference evidence="3" key="1">
    <citation type="journal article" date="2011" name="PLoS Biol.">
        <title>Gene gain and loss during evolution of obligate parasitism in the white rust pathogen of Arabidopsis thaliana.</title>
        <authorList>
            <person name="Kemen E."/>
            <person name="Gardiner A."/>
            <person name="Schultz-Larsen T."/>
            <person name="Kemen A.C."/>
            <person name="Balmuth A.L."/>
            <person name="Robert-Seilaniantz A."/>
            <person name="Bailey K."/>
            <person name="Holub E."/>
            <person name="Studholme D.J."/>
            <person name="Maclean D."/>
            <person name="Jones J.D."/>
        </authorList>
    </citation>
    <scope>NUCLEOTIDE SEQUENCE</scope>
</reference>
<evidence type="ECO:0000256" key="1">
    <source>
        <dbReference type="ARBA" id="ARBA00010048"/>
    </source>
</evidence>
<dbReference type="HOGENOM" id="CLU_121199_2_0_1"/>
<dbReference type="AlphaFoldDB" id="F0WQG1"/>
<sequence>MATEPAIEKYASFIQGTLKPQLQSCLQARDKFTHEIEEYEELLKLVEELQQGVGTQHNGNQASSQRNILVNLGAQFYVRAKIEHLSTILVDVGLQFHVEMTLEEAKDFVQNHLKHLQSQFQLHQQKAKTVSSHLRSAVQAIEQLMMLQQS</sequence>
<dbReference type="GO" id="GO:0051082">
    <property type="term" value="F:unfolded protein binding"/>
    <property type="evidence" value="ECO:0007669"/>
    <property type="project" value="InterPro"/>
</dbReference>
<dbReference type="GO" id="GO:1990115">
    <property type="term" value="P:RNA polymerase III assembly"/>
    <property type="evidence" value="ECO:0007669"/>
    <property type="project" value="TreeGrafter"/>
</dbReference>
<dbReference type="InterPro" id="IPR004127">
    <property type="entry name" value="Prefoldin_subunit_alpha"/>
</dbReference>
<protein>
    <submittedName>
        <fullName evidence="3">Uncharacterized protein AlNc14C199G8632</fullName>
    </submittedName>
</protein>
<dbReference type="GO" id="GO:0005737">
    <property type="term" value="C:cytoplasm"/>
    <property type="evidence" value="ECO:0007669"/>
    <property type="project" value="TreeGrafter"/>
</dbReference>
<dbReference type="Gene3D" id="1.10.287.370">
    <property type="match status" value="1"/>
</dbReference>
<dbReference type="InterPro" id="IPR009053">
    <property type="entry name" value="Prefoldin"/>
</dbReference>
<name>F0WQG1_9STRA</name>
<keyword evidence="2" id="KW-0175">Coiled coil</keyword>
<reference evidence="3" key="2">
    <citation type="submission" date="2011-02" db="EMBL/GenBank/DDBJ databases">
        <authorList>
            <person name="MacLean D."/>
        </authorList>
    </citation>
    <scope>NUCLEOTIDE SEQUENCE</scope>
</reference>
<dbReference type="SUPFAM" id="SSF46579">
    <property type="entry name" value="Prefoldin"/>
    <property type="match status" value="1"/>
</dbReference>
<evidence type="ECO:0000313" key="3">
    <source>
        <dbReference type="EMBL" id="CCA23570.1"/>
    </source>
</evidence>
<organism evidence="3">
    <name type="scientific">Albugo laibachii Nc14</name>
    <dbReference type="NCBI Taxonomy" id="890382"/>
    <lineage>
        <taxon>Eukaryota</taxon>
        <taxon>Sar</taxon>
        <taxon>Stramenopiles</taxon>
        <taxon>Oomycota</taxon>
        <taxon>Peronosporomycetes</taxon>
        <taxon>Albuginales</taxon>
        <taxon>Albuginaceae</taxon>
        <taxon>Albugo</taxon>
    </lineage>
</organism>
<dbReference type="GO" id="GO:1990114">
    <property type="term" value="P:RNA polymerase II core complex assembly"/>
    <property type="evidence" value="ECO:0007669"/>
    <property type="project" value="TreeGrafter"/>
</dbReference>
<dbReference type="GO" id="GO:0016272">
    <property type="term" value="C:prefoldin complex"/>
    <property type="evidence" value="ECO:0007669"/>
    <property type="project" value="InterPro"/>
</dbReference>
<evidence type="ECO:0000256" key="2">
    <source>
        <dbReference type="SAM" id="Coils"/>
    </source>
</evidence>
<dbReference type="GO" id="GO:1990113">
    <property type="term" value="P:RNA polymerase I assembly"/>
    <property type="evidence" value="ECO:0007669"/>
    <property type="project" value="TreeGrafter"/>
</dbReference>
<proteinExistence type="inferred from homology"/>
<gene>
    <name evidence="3" type="primary">AlNc14C199G8632</name>
    <name evidence="3" type="ORF">ALNC14_097140</name>
</gene>
<dbReference type="CDD" id="cd23158">
    <property type="entry name" value="Prefoldin_UXT"/>
    <property type="match status" value="1"/>
</dbReference>
<accession>F0WQG1</accession>
<dbReference type="Pfam" id="PF02996">
    <property type="entry name" value="Prefoldin"/>
    <property type="match status" value="1"/>
</dbReference>
<feature type="coiled-coil region" evidence="2">
    <location>
        <begin position="22"/>
        <end position="49"/>
    </location>
</feature>
<dbReference type="GO" id="GO:0006457">
    <property type="term" value="P:protein folding"/>
    <property type="evidence" value="ECO:0007669"/>
    <property type="project" value="InterPro"/>
</dbReference>
<dbReference type="InterPro" id="IPR011599">
    <property type="entry name" value="PFD_alpha_archaea"/>
</dbReference>
<dbReference type="EMBL" id="FR824244">
    <property type="protein sequence ID" value="CCA23570.1"/>
    <property type="molecule type" value="Genomic_DNA"/>
</dbReference>